<keyword evidence="4" id="KW-1185">Reference proteome</keyword>
<evidence type="ECO:0000256" key="1">
    <source>
        <dbReference type="SAM" id="MobiDB-lite"/>
    </source>
</evidence>
<dbReference type="SUPFAM" id="SSF53474">
    <property type="entry name" value="alpha/beta-Hydrolases"/>
    <property type="match status" value="1"/>
</dbReference>
<dbReference type="Proteomes" id="UP000642070">
    <property type="component" value="Unassembled WGS sequence"/>
</dbReference>
<dbReference type="EMBL" id="BMPI01000133">
    <property type="protein sequence ID" value="GGM89730.1"/>
    <property type="molecule type" value="Genomic_DNA"/>
</dbReference>
<dbReference type="Pfam" id="PF12697">
    <property type="entry name" value="Abhydrolase_6"/>
    <property type="match status" value="1"/>
</dbReference>
<evidence type="ECO:0000313" key="3">
    <source>
        <dbReference type="EMBL" id="GGM89730.1"/>
    </source>
</evidence>
<sequence length="305" mass="33033">MSTMTPEWFSAALGSRPDEGTTDVDGTSITYRAWGDAGMPGVVLVHGGAAHAHWWDHIGPLLVEGRRRVVAVDLSGHGDSGRRERYELDIWAEEVLAAAASGGIEGPPVVIGHSMGGFVTLRAAALFGSRLHGAVVVDSPVRELTPEERAARAGQAFGPLRVYATLEEGMTHFRSVPDQPALDYVTRHVARHSLRRVDDGWTWKFDPRVFVRAHLGPSVLTRLECRIALLRGEHGILSQQMSEVMYDRLGRAAPVIEIPDAGHHIMLDQPLALATALRTLLADWDHSQPSTGPVAVGARLQGRAG</sequence>
<accession>A0A917UFU3</accession>
<dbReference type="RefSeq" id="WP_190258102.1">
    <property type="nucleotide sequence ID" value="NZ_BMPI01000133.1"/>
</dbReference>
<dbReference type="AlphaFoldDB" id="A0A917UFU3"/>
<comment type="caution">
    <text evidence="3">The sequence shown here is derived from an EMBL/GenBank/DDBJ whole genome shotgun (WGS) entry which is preliminary data.</text>
</comment>
<dbReference type="InterPro" id="IPR029058">
    <property type="entry name" value="AB_hydrolase_fold"/>
</dbReference>
<dbReference type="Gene3D" id="3.40.50.1820">
    <property type="entry name" value="alpha/beta hydrolase"/>
    <property type="match status" value="1"/>
</dbReference>
<proteinExistence type="predicted"/>
<name>A0A917UFU3_9ACTN</name>
<feature type="region of interest" description="Disordered" evidence="1">
    <location>
        <begin position="1"/>
        <end position="24"/>
    </location>
</feature>
<dbReference type="GO" id="GO:0016787">
    <property type="term" value="F:hydrolase activity"/>
    <property type="evidence" value="ECO:0007669"/>
    <property type="project" value="UniProtKB-KW"/>
</dbReference>
<reference evidence="3" key="1">
    <citation type="journal article" date="2014" name="Int. J. Syst. Evol. Microbiol.">
        <title>Complete genome sequence of Corynebacterium casei LMG S-19264T (=DSM 44701T), isolated from a smear-ripened cheese.</title>
        <authorList>
            <consortium name="US DOE Joint Genome Institute (JGI-PGF)"/>
            <person name="Walter F."/>
            <person name="Albersmeier A."/>
            <person name="Kalinowski J."/>
            <person name="Ruckert C."/>
        </authorList>
    </citation>
    <scope>NUCLEOTIDE SEQUENCE</scope>
    <source>
        <strain evidence="3">JCM 19831</strain>
    </source>
</reference>
<feature type="domain" description="AB hydrolase-1" evidence="2">
    <location>
        <begin position="42"/>
        <end position="275"/>
    </location>
</feature>
<reference evidence="3" key="2">
    <citation type="submission" date="2020-09" db="EMBL/GenBank/DDBJ databases">
        <authorList>
            <person name="Sun Q."/>
            <person name="Ohkuma M."/>
        </authorList>
    </citation>
    <scope>NUCLEOTIDE SEQUENCE</scope>
    <source>
        <strain evidence="3">JCM 19831</strain>
    </source>
</reference>
<dbReference type="InterPro" id="IPR050266">
    <property type="entry name" value="AB_hydrolase_sf"/>
</dbReference>
<evidence type="ECO:0000313" key="4">
    <source>
        <dbReference type="Proteomes" id="UP000642070"/>
    </source>
</evidence>
<gene>
    <name evidence="3" type="ORF">GCM10007977_109740</name>
</gene>
<evidence type="ECO:0000259" key="2">
    <source>
        <dbReference type="Pfam" id="PF12697"/>
    </source>
</evidence>
<protein>
    <submittedName>
        <fullName evidence="3">Alpha/beta hydrolase</fullName>
    </submittedName>
</protein>
<dbReference type="PANTHER" id="PTHR43798">
    <property type="entry name" value="MONOACYLGLYCEROL LIPASE"/>
    <property type="match status" value="1"/>
</dbReference>
<organism evidence="3 4">
    <name type="scientific">Dactylosporangium sucinum</name>
    <dbReference type="NCBI Taxonomy" id="1424081"/>
    <lineage>
        <taxon>Bacteria</taxon>
        <taxon>Bacillati</taxon>
        <taxon>Actinomycetota</taxon>
        <taxon>Actinomycetes</taxon>
        <taxon>Micromonosporales</taxon>
        <taxon>Micromonosporaceae</taxon>
        <taxon>Dactylosporangium</taxon>
    </lineage>
</organism>
<dbReference type="PANTHER" id="PTHR43798:SF33">
    <property type="entry name" value="HYDROLASE, PUTATIVE (AFU_ORTHOLOGUE AFUA_2G14860)-RELATED"/>
    <property type="match status" value="1"/>
</dbReference>
<dbReference type="InterPro" id="IPR000073">
    <property type="entry name" value="AB_hydrolase_1"/>
</dbReference>
<keyword evidence="3" id="KW-0378">Hydrolase</keyword>
<dbReference type="GO" id="GO:0016020">
    <property type="term" value="C:membrane"/>
    <property type="evidence" value="ECO:0007669"/>
    <property type="project" value="TreeGrafter"/>
</dbReference>